<keyword evidence="11" id="KW-1185">Reference proteome</keyword>
<dbReference type="PANTHER" id="PTHR21461:SF69">
    <property type="entry name" value="GLYCOSYLTRANSFERASE FAMILY 92 PROTEIN"/>
    <property type="match status" value="1"/>
</dbReference>
<dbReference type="AlphaFoldDB" id="A0A238F1P2"/>
<feature type="compositionally biased region" description="Polar residues" evidence="8">
    <location>
        <begin position="9"/>
        <end position="38"/>
    </location>
</feature>
<reference evidence="11" key="1">
    <citation type="submission" date="2016-09" db="EMBL/GenBank/DDBJ databases">
        <authorList>
            <person name="Jeantristanb JTB J.-T."/>
            <person name="Ricardo R."/>
        </authorList>
    </citation>
    <scope>NUCLEOTIDE SEQUENCE [LARGE SCALE GENOMIC DNA]</scope>
</reference>
<dbReference type="GO" id="GO:0016020">
    <property type="term" value="C:membrane"/>
    <property type="evidence" value="ECO:0007669"/>
    <property type="project" value="UniProtKB-SubCell"/>
</dbReference>
<dbReference type="Pfam" id="PF01697">
    <property type="entry name" value="Glyco_transf_92"/>
    <property type="match status" value="1"/>
</dbReference>
<feature type="region of interest" description="Disordered" evidence="8">
    <location>
        <begin position="1"/>
        <end position="39"/>
    </location>
</feature>
<dbReference type="PANTHER" id="PTHR21461">
    <property type="entry name" value="GLYCOSYLTRANSFERASE FAMILY 92 PROTEIN"/>
    <property type="match status" value="1"/>
</dbReference>
<evidence type="ECO:0000256" key="2">
    <source>
        <dbReference type="ARBA" id="ARBA00007647"/>
    </source>
</evidence>
<evidence type="ECO:0000256" key="6">
    <source>
        <dbReference type="ARBA" id="ARBA00022989"/>
    </source>
</evidence>
<feature type="transmembrane region" description="Helical" evidence="9">
    <location>
        <begin position="132"/>
        <end position="151"/>
    </location>
</feature>
<keyword evidence="4" id="KW-0808">Transferase</keyword>
<keyword evidence="6 9" id="KW-1133">Transmembrane helix</keyword>
<protein>
    <submittedName>
        <fullName evidence="10">BQ2448_5581 protein</fullName>
    </submittedName>
</protein>
<comment type="subcellular location">
    <subcellularLocation>
        <location evidence="1">Membrane</location>
        <topology evidence="1">Single-pass membrane protein</topology>
    </subcellularLocation>
</comment>
<evidence type="ECO:0000256" key="7">
    <source>
        <dbReference type="ARBA" id="ARBA00023136"/>
    </source>
</evidence>
<accession>A0A238F1P2</accession>
<evidence type="ECO:0000313" key="11">
    <source>
        <dbReference type="Proteomes" id="UP000198372"/>
    </source>
</evidence>
<dbReference type="OrthoDB" id="2532871at2759"/>
<dbReference type="InterPro" id="IPR008166">
    <property type="entry name" value="Glyco_transf_92"/>
</dbReference>
<evidence type="ECO:0000256" key="5">
    <source>
        <dbReference type="ARBA" id="ARBA00022692"/>
    </source>
</evidence>
<proteinExistence type="inferred from homology"/>
<keyword evidence="3" id="KW-0328">Glycosyltransferase</keyword>
<evidence type="ECO:0000256" key="8">
    <source>
        <dbReference type="SAM" id="MobiDB-lite"/>
    </source>
</evidence>
<dbReference type="Proteomes" id="UP000198372">
    <property type="component" value="Unassembled WGS sequence"/>
</dbReference>
<evidence type="ECO:0000256" key="3">
    <source>
        <dbReference type="ARBA" id="ARBA00022676"/>
    </source>
</evidence>
<organism evidence="10 11">
    <name type="scientific">Microbotryum intermedium</name>
    <dbReference type="NCBI Taxonomy" id="269621"/>
    <lineage>
        <taxon>Eukaryota</taxon>
        <taxon>Fungi</taxon>
        <taxon>Dikarya</taxon>
        <taxon>Basidiomycota</taxon>
        <taxon>Pucciniomycotina</taxon>
        <taxon>Microbotryomycetes</taxon>
        <taxon>Microbotryales</taxon>
        <taxon>Microbotryaceae</taxon>
        <taxon>Microbotryum</taxon>
    </lineage>
</organism>
<feature type="transmembrane region" description="Helical" evidence="9">
    <location>
        <begin position="888"/>
        <end position="909"/>
    </location>
</feature>
<keyword evidence="5 9" id="KW-0812">Transmembrane</keyword>
<dbReference type="EMBL" id="FMSP01000001">
    <property type="protein sequence ID" value="SCV66935.1"/>
    <property type="molecule type" value="Genomic_DNA"/>
</dbReference>
<keyword evidence="7 9" id="KW-0472">Membrane</keyword>
<gene>
    <name evidence="10" type="ORF">BQ2448_5581</name>
</gene>
<evidence type="ECO:0000256" key="9">
    <source>
        <dbReference type="SAM" id="Phobius"/>
    </source>
</evidence>
<dbReference type="GO" id="GO:0005737">
    <property type="term" value="C:cytoplasm"/>
    <property type="evidence" value="ECO:0007669"/>
    <property type="project" value="TreeGrafter"/>
</dbReference>
<sequence length="942" mass="105544">MADQRSSSRDFSATSQSARKRSFNSWPSKRGQAATTLVRNAPPADRSAYLLSPAYSLLSPLVPSFLRLGGPSTTTTNGAGSVQPTLPRKGRRSMLSIACIPITDGATDASSLPPLSPRKTPSPRRARWPVRLFWAVAFVVLTVVLFPRVFLGQHRRMPRIGNLIHRAWPSSGLPSTADPEKLSWHNFDRIEARTTRPAKGGVVAPLRLRHLEQYKAPAPYDEVWLTSAWVDPRPLIIKREGSPDNATNPRPEPPQIAIIAQMRGNGYMSYPSGTFPKVPLLLQCHIVQRDREHGRILFMTAPTRLNALPDPHEEEKDLISVMFHCPLETSTDGPLDWENSDIYVTLSLVDLPPPADVFLPVTAVPQLNTEAHRSGNGSAAICLAPLTGDLFAPTAVMADHMAHYQALGFSKYYIYLLDPGPKTLETLRALVDRNPDGIELIRWGLPQGWKKSTVVGHYASRKFQVKPSLWDLPGVGELPPEEEFELGDYSGGEHDVRLWYNGQTAALQDCVFRAMADGHRWTSTIDWDEYIFLKPAHGKSWPPAPTSRHSTPLTEWMYSTYHFDYWPGTVESSEANKLGLNFKEMAAGLRPAAFELLSAFACLNCAARYDQPPNDTPELLDLKRKFPDFDFNRPGAGIPLAYVSPVRMHEFHVAGLRSKTIIDPWAWWSVGIHVPGLGYTEWAVTRGVCSSTYGQDDRRGIDDALCGRELLHEFGVGTSLVVTPGAMGKVYDKDGIWPEWSGAANMIERAAPEGMPKSDLAQYGQGALMHYRQDSALTKRLNRFFDESEDQKWDLFSSDEARKVVSAQRATFQDWARTDFGRPEEARDIVQDWSMLEIMAPTLLDIMQRKQKLGLRSWLGKSKLSRTLETMQQIASSVPTGVRFTHDWVSIVLILVWLLLARFFLLSCFTSVRPGARFIAAIKEMQSTDEKHNYHELPTRTE</sequence>
<name>A0A238F1P2_9BASI</name>
<evidence type="ECO:0000256" key="4">
    <source>
        <dbReference type="ARBA" id="ARBA00022679"/>
    </source>
</evidence>
<dbReference type="GO" id="GO:0016757">
    <property type="term" value="F:glycosyltransferase activity"/>
    <property type="evidence" value="ECO:0007669"/>
    <property type="project" value="UniProtKB-KW"/>
</dbReference>
<comment type="similarity">
    <text evidence="2">Belongs to the glycosyltransferase 92 family.</text>
</comment>
<evidence type="ECO:0000313" key="10">
    <source>
        <dbReference type="EMBL" id="SCV66935.1"/>
    </source>
</evidence>
<evidence type="ECO:0000256" key="1">
    <source>
        <dbReference type="ARBA" id="ARBA00004167"/>
    </source>
</evidence>